<protein>
    <submittedName>
        <fullName evidence="9">Uncharacterized protein</fullName>
    </submittedName>
</protein>
<dbReference type="GO" id="GO:0004930">
    <property type="term" value="F:G protein-coupled receptor activity"/>
    <property type="evidence" value="ECO:0007669"/>
    <property type="project" value="UniProtKB-KW"/>
</dbReference>
<keyword evidence="6" id="KW-0325">Glycoprotein</keyword>
<proteinExistence type="inferred from homology"/>
<feature type="compositionally biased region" description="Basic residues" evidence="8">
    <location>
        <begin position="692"/>
        <end position="701"/>
    </location>
</feature>
<evidence type="ECO:0000313" key="10">
    <source>
        <dbReference type="Proteomes" id="UP000016666"/>
    </source>
</evidence>
<keyword evidence="3" id="KW-1003">Cell membrane</keyword>
<feature type="compositionally biased region" description="Basic and acidic residues" evidence="8">
    <location>
        <begin position="486"/>
        <end position="501"/>
    </location>
</feature>
<dbReference type="OMA" id="THTRASW"/>
<feature type="compositionally biased region" description="Pro residues" evidence="8">
    <location>
        <begin position="137"/>
        <end position="150"/>
    </location>
</feature>
<keyword evidence="4" id="KW-0297">G-protein coupled receptor</keyword>
<feature type="compositionally biased region" description="Gly residues" evidence="8">
    <location>
        <begin position="905"/>
        <end position="920"/>
    </location>
</feature>
<feature type="compositionally biased region" description="Basic residues" evidence="8">
    <location>
        <begin position="384"/>
        <end position="393"/>
    </location>
</feature>
<evidence type="ECO:0000256" key="3">
    <source>
        <dbReference type="ARBA" id="ARBA00022475"/>
    </source>
</evidence>
<dbReference type="GO" id="GO:0005886">
    <property type="term" value="C:plasma membrane"/>
    <property type="evidence" value="ECO:0007669"/>
    <property type="project" value="UniProtKB-SubCell"/>
</dbReference>
<evidence type="ECO:0000256" key="7">
    <source>
        <dbReference type="ARBA" id="ARBA00023224"/>
    </source>
</evidence>
<feature type="compositionally biased region" description="Basic residues" evidence="8">
    <location>
        <begin position="235"/>
        <end position="244"/>
    </location>
</feature>
<keyword evidence="3" id="KW-0472">Membrane</keyword>
<feature type="compositionally biased region" description="Low complexity" evidence="8">
    <location>
        <begin position="252"/>
        <end position="269"/>
    </location>
</feature>
<dbReference type="Ensembl" id="ENSAPLT00000020453.1">
    <property type="protein sequence ID" value="ENSAPLP00000031227.1"/>
    <property type="gene ID" value="ENSAPLG00000017121.1"/>
</dbReference>
<evidence type="ECO:0000256" key="6">
    <source>
        <dbReference type="ARBA" id="ARBA00023180"/>
    </source>
</evidence>
<feature type="region of interest" description="Disordered" evidence="8">
    <location>
        <begin position="79"/>
        <end position="156"/>
    </location>
</feature>
<reference evidence="9" key="2">
    <citation type="submission" date="2025-08" db="UniProtKB">
        <authorList>
            <consortium name="Ensembl"/>
        </authorList>
    </citation>
    <scope>IDENTIFICATION</scope>
</reference>
<evidence type="ECO:0000256" key="8">
    <source>
        <dbReference type="SAM" id="MobiDB-lite"/>
    </source>
</evidence>
<evidence type="ECO:0000313" key="9">
    <source>
        <dbReference type="Ensembl" id="ENSAPLP00000031227.1"/>
    </source>
</evidence>
<feature type="compositionally biased region" description="Polar residues" evidence="8">
    <location>
        <begin position="761"/>
        <end position="772"/>
    </location>
</feature>
<reference evidence="9" key="3">
    <citation type="submission" date="2025-09" db="UniProtKB">
        <authorList>
            <consortium name="Ensembl"/>
        </authorList>
    </citation>
    <scope>IDENTIFICATION</scope>
</reference>
<name>A0A493TZC1_ANAPP</name>
<comment type="similarity">
    <text evidence="2">Belongs to the G-protein coupled receptor 3 family.</text>
</comment>
<evidence type="ECO:0000256" key="1">
    <source>
        <dbReference type="ARBA" id="ARBA00004651"/>
    </source>
</evidence>
<evidence type="ECO:0000256" key="2">
    <source>
        <dbReference type="ARBA" id="ARBA00007242"/>
    </source>
</evidence>
<keyword evidence="5" id="KW-0675">Receptor</keyword>
<feature type="region of interest" description="Disordered" evidence="8">
    <location>
        <begin position="486"/>
        <end position="633"/>
    </location>
</feature>
<feature type="compositionally biased region" description="Basic residues" evidence="8">
    <location>
        <begin position="79"/>
        <end position="92"/>
    </location>
</feature>
<evidence type="ECO:0000256" key="4">
    <source>
        <dbReference type="ARBA" id="ARBA00023040"/>
    </source>
</evidence>
<dbReference type="PANTHER" id="PTHR32546">
    <property type="entry name" value="G-PROTEIN COUPLED RECEPTOR 158-RELATED"/>
    <property type="match status" value="1"/>
</dbReference>
<feature type="region of interest" description="Disordered" evidence="8">
    <location>
        <begin position="313"/>
        <end position="332"/>
    </location>
</feature>
<keyword evidence="10" id="KW-1185">Reference proteome</keyword>
<feature type="compositionally biased region" description="Basic and acidic residues" evidence="8">
    <location>
        <begin position="702"/>
        <end position="727"/>
    </location>
</feature>
<feature type="compositionally biased region" description="Pro residues" evidence="8">
    <location>
        <begin position="838"/>
        <end position="861"/>
    </location>
</feature>
<feature type="region of interest" description="Disordered" evidence="8">
    <location>
        <begin position="901"/>
        <end position="1085"/>
    </location>
</feature>
<feature type="compositionally biased region" description="Basic and acidic residues" evidence="8">
    <location>
        <begin position="30"/>
        <end position="39"/>
    </location>
</feature>
<feature type="compositionally biased region" description="Basic residues" evidence="8">
    <location>
        <begin position="320"/>
        <end position="330"/>
    </location>
</feature>
<comment type="subcellular location">
    <subcellularLocation>
        <location evidence="1">Cell membrane</location>
        <topology evidence="1">Multi-pass membrane protein</topology>
    </subcellularLocation>
</comment>
<feature type="compositionally biased region" description="Pro residues" evidence="8">
    <location>
        <begin position="607"/>
        <end position="622"/>
    </location>
</feature>
<accession>A0A493TZC1</accession>
<feature type="compositionally biased region" description="Low complexity" evidence="8">
    <location>
        <begin position="216"/>
        <end position="234"/>
    </location>
</feature>
<keyword evidence="7" id="KW-0807">Transducer</keyword>
<reference evidence="9 10" key="1">
    <citation type="submission" date="2017-10" db="EMBL/GenBank/DDBJ databases">
        <title>A new Pekin duck reference genome.</title>
        <authorList>
            <person name="Hou Z.-C."/>
            <person name="Zhou Z.-K."/>
            <person name="Zhu F."/>
            <person name="Hou S.-S."/>
        </authorList>
    </citation>
    <scope>NUCLEOTIDE SEQUENCE [LARGE SCALE GENOMIC DNA]</scope>
</reference>
<feature type="compositionally biased region" description="Polar residues" evidence="8">
    <location>
        <begin position="732"/>
        <end position="748"/>
    </location>
</feature>
<feature type="region of interest" description="Disordered" evidence="8">
    <location>
        <begin position="170"/>
        <end position="269"/>
    </location>
</feature>
<dbReference type="GeneTree" id="ENSGT00940000160776"/>
<feature type="region of interest" description="Disordered" evidence="8">
    <location>
        <begin position="340"/>
        <end position="437"/>
    </location>
</feature>
<feature type="region of interest" description="Disordered" evidence="8">
    <location>
        <begin position="1"/>
        <end position="61"/>
    </location>
</feature>
<feature type="compositionally biased region" description="Polar residues" evidence="8">
    <location>
        <begin position="816"/>
        <end position="837"/>
    </location>
</feature>
<evidence type="ECO:0000256" key="5">
    <source>
        <dbReference type="ARBA" id="ARBA00023170"/>
    </source>
</evidence>
<feature type="compositionally biased region" description="Pro residues" evidence="8">
    <location>
        <begin position="664"/>
        <end position="674"/>
    </location>
</feature>
<feature type="compositionally biased region" description="Low complexity" evidence="8">
    <location>
        <begin position="510"/>
        <end position="523"/>
    </location>
</feature>
<dbReference type="Proteomes" id="UP000016666">
    <property type="component" value="Chromosome 28"/>
</dbReference>
<organism evidence="9 10">
    <name type="scientific">Anas platyrhynchos platyrhynchos</name>
    <name type="common">Northern mallard</name>
    <dbReference type="NCBI Taxonomy" id="8840"/>
    <lineage>
        <taxon>Eukaryota</taxon>
        <taxon>Metazoa</taxon>
        <taxon>Chordata</taxon>
        <taxon>Craniata</taxon>
        <taxon>Vertebrata</taxon>
        <taxon>Euteleostomi</taxon>
        <taxon>Archelosauria</taxon>
        <taxon>Archosauria</taxon>
        <taxon>Dinosauria</taxon>
        <taxon>Saurischia</taxon>
        <taxon>Theropoda</taxon>
        <taxon>Coelurosauria</taxon>
        <taxon>Aves</taxon>
        <taxon>Neognathae</taxon>
        <taxon>Galloanserae</taxon>
        <taxon>Anseriformes</taxon>
        <taxon>Anatidae</taxon>
        <taxon>Anatinae</taxon>
        <taxon>Anas</taxon>
    </lineage>
</organism>
<feature type="compositionally biased region" description="Polar residues" evidence="8">
    <location>
        <begin position="1"/>
        <end position="15"/>
    </location>
</feature>
<dbReference type="AlphaFoldDB" id="A0A493TZC1"/>
<feature type="region of interest" description="Disordered" evidence="8">
    <location>
        <begin position="648"/>
        <end position="880"/>
    </location>
</feature>
<sequence>MLCTSPSSICSTYQQHPDGCAGLDATQGREGPEGSRTHQESPQLGVGAGRSAPALSRSRDAVPAVGQLPVLRHARRALRLPRAPLHGHRAAQRAHDLGRLPRGQVGHGAGNGAGNRSLAPVMQSTSSNAPQPAAAPWDPPGGAPTLPPCPFQVRRGPLAAPRLDPAALLRPHPQHRHHDPGADFHPKGNTWPCPMPYTTSPLVRGSGTRGGGSPGFRGPSASSPLAPSSCTPARRCGRRSRPRFTRTSWTCGARAPASTAASPPPGASAVSTPMTFGWVAHSGPSFDASYAAPRREELKKLYAQLEVLKTRRMAANNPHLPKKRGSRRSLGRSLVRRLAELPEAMAPRGSREERLRTPGSRRASAKRLPSTGSASLRARDGGFRHHAAALRKSRSSETPAWDPQGGSPDHSPSGDTAPGTPVVPTAGSGQSDSESLDAAPLVCKSASAHDLSGHQQPPQPRAALLLKSLSVVAGARDEALLVASRAARDGRDAEWGAEHRTTQRPATGRPTEQAPPEQAAAATGMDDAPLPAGSGRADGGPSRDASPPGDGKAQKHVTYAPTKSSSVDGSHLSGRVRVAVRKTPPPPPMRYQSLVHHAGDSRETAEPPEPPEGTPGRAPPPAGQGRLQSARSIPAEVCPWELIQEEILSRKQKAAEPSASGPPGDTPVAPPSLKPPSQKTFKSLGLAIKALNRSRGKNSLKGKKESEGSLRKKGRDGDGGSSRERPKLAGTPTFSPGGSSQGPTNGSPKPSPQEGDAVPWQHNNNAGSTSESAACGGSGGQAEGQEDGTATDGGGGGEEPGAAPGSTDTGRVPETPSGTHEVSPSSSRGDTSEHPQQTPAPPPAPPVPPAPPAPPPLPPPLELGTGSPQVPGHSAAAAGPRAEVCPWEALGAPPGALALQEATAAGGGSPKKVLGKGGSQPGPRSAREGCGTEGLPARSRSTEVARAGGGLRTEICPWEGSGGEAGPPHGGPGSVGPGAELGEKPPELPAAAPGTVGSGGGRTAEVCPWESAEGGPAPRAEICPWEVGEPQPEKGKVQQDGGRLPRGGSSIRPRSLGLLRAQDGGGQAASSQPALGQRQHRAAPP</sequence>
<dbReference type="InterPro" id="IPR043458">
    <property type="entry name" value="GPR158/179"/>
</dbReference>
<dbReference type="PANTHER" id="PTHR32546:SF7">
    <property type="entry name" value="G-PROTEIN COUPLED RECEPTOR 179-RELATED"/>
    <property type="match status" value="1"/>
</dbReference>